<dbReference type="Pfam" id="PF01042">
    <property type="entry name" value="Ribonuc_L-PSP"/>
    <property type="match status" value="1"/>
</dbReference>
<dbReference type="InterPro" id="IPR035959">
    <property type="entry name" value="RutC-like_sf"/>
</dbReference>
<dbReference type="GO" id="GO:0005829">
    <property type="term" value="C:cytosol"/>
    <property type="evidence" value="ECO:0007669"/>
    <property type="project" value="TreeGrafter"/>
</dbReference>
<dbReference type="InterPro" id="IPR006175">
    <property type="entry name" value="YjgF/YER057c/UK114"/>
</dbReference>
<dbReference type="GeneID" id="57907494"/>
<protein>
    <submittedName>
        <fullName evidence="1">Endoribonuclease L-PSP</fullName>
        <ecNumber evidence="1">3.5.4.-</ecNumber>
    </submittedName>
</protein>
<accession>A0A380PPJ9</accession>
<dbReference type="RefSeq" id="WP_004706488.1">
    <property type="nucleotide sequence ID" value="NZ_CABMMH010000001.1"/>
</dbReference>
<dbReference type="OrthoDB" id="6196780at2"/>
<dbReference type="EC" id="3.5.4.-" evidence="1"/>
<dbReference type="PANTHER" id="PTHR11803">
    <property type="entry name" value="2-IMINOBUTANOATE/2-IMINOPROPANOATE DEAMINASE RIDA"/>
    <property type="match status" value="1"/>
</dbReference>
<dbReference type="Proteomes" id="UP000254835">
    <property type="component" value="Unassembled WGS sequence"/>
</dbReference>
<dbReference type="Gene3D" id="3.30.1330.40">
    <property type="entry name" value="RutC-like"/>
    <property type="match status" value="1"/>
</dbReference>
<evidence type="ECO:0000313" key="1">
    <source>
        <dbReference type="EMBL" id="SUP75249.1"/>
    </source>
</evidence>
<gene>
    <name evidence="1" type="primary">yabJ_1</name>
    <name evidence="1" type="ORF">NCTC11470_00254</name>
</gene>
<dbReference type="PANTHER" id="PTHR11803:SF39">
    <property type="entry name" value="2-IMINOBUTANOATE_2-IMINOPROPANOATE DEAMINASE"/>
    <property type="match status" value="1"/>
</dbReference>
<organism evidence="1 2">
    <name type="scientific">Yersinia frederiksenii</name>
    <dbReference type="NCBI Taxonomy" id="29484"/>
    <lineage>
        <taxon>Bacteria</taxon>
        <taxon>Pseudomonadati</taxon>
        <taxon>Pseudomonadota</taxon>
        <taxon>Gammaproteobacteria</taxon>
        <taxon>Enterobacterales</taxon>
        <taxon>Yersiniaceae</taxon>
        <taxon>Yersinia</taxon>
    </lineage>
</organism>
<dbReference type="SUPFAM" id="SSF55298">
    <property type="entry name" value="YjgF-like"/>
    <property type="match status" value="1"/>
</dbReference>
<dbReference type="CDD" id="cd00448">
    <property type="entry name" value="YjgF_YER057c_UK114_family"/>
    <property type="match status" value="1"/>
</dbReference>
<dbReference type="EMBL" id="UHJA01000001">
    <property type="protein sequence ID" value="SUP75249.1"/>
    <property type="molecule type" value="Genomic_DNA"/>
</dbReference>
<sequence>MAELIRKNYSTLGQVKGPYVHAVKHNETLYISGLTAFGTVSQGKSMAEQAEEIFSQFHRIASAENTSLHSLIKVTIFVTSLDDIEQLRAVLFHHFGAHLPASSLVQVTQLFSPEINVEIEAILALSI</sequence>
<dbReference type="GO" id="GO:0019239">
    <property type="term" value="F:deaminase activity"/>
    <property type="evidence" value="ECO:0007669"/>
    <property type="project" value="TreeGrafter"/>
</dbReference>
<dbReference type="AlphaFoldDB" id="A0A380PPJ9"/>
<reference evidence="1 2" key="1">
    <citation type="submission" date="2018-06" db="EMBL/GenBank/DDBJ databases">
        <authorList>
            <consortium name="Pathogen Informatics"/>
            <person name="Doyle S."/>
        </authorList>
    </citation>
    <scope>NUCLEOTIDE SEQUENCE [LARGE SCALE GENOMIC DNA]</scope>
    <source>
        <strain evidence="1 2">NCTC11470</strain>
    </source>
</reference>
<evidence type="ECO:0000313" key="2">
    <source>
        <dbReference type="Proteomes" id="UP000254835"/>
    </source>
</evidence>
<proteinExistence type="predicted"/>
<name>A0A380PPJ9_YERFR</name>
<keyword evidence="1" id="KW-0378">Hydrolase</keyword>